<dbReference type="SUPFAM" id="SSF56672">
    <property type="entry name" value="DNA/RNA polymerases"/>
    <property type="match status" value="1"/>
</dbReference>
<gene>
    <name evidence="2" type="ORF">RND81_11G036900</name>
</gene>
<dbReference type="Proteomes" id="UP001443914">
    <property type="component" value="Unassembled WGS sequence"/>
</dbReference>
<evidence type="ECO:0000259" key="1">
    <source>
        <dbReference type="Pfam" id="PF07727"/>
    </source>
</evidence>
<dbReference type="EMBL" id="JBDFQZ010000011">
    <property type="protein sequence ID" value="KAK9675866.1"/>
    <property type="molecule type" value="Genomic_DNA"/>
</dbReference>
<evidence type="ECO:0000313" key="2">
    <source>
        <dbReference type="EMBL" id="KAK9675866.1"/>
    </source>
</evidence>
<dbReference type="AlphaFoldDB" id="A0AAW1HGJ9"/>
<keyword evidence="3" id="KW-1185">Reference proteome</keyword>
<organism evidence="2 3">
    <name type="scientific">Saponaria officinalis</name>
    <name type="common">Common soapwort</name>
    <name type="synonym">Lychnis saponaria</name>
    <dbReference type="NCBI Taxonomy" id="3572"/>
    <lineage>
        <taxon>Eukaryota</taxon>
        <taxon>Viridiplantae</taxon>
        <taxon>Streptophyta</taxon>
        <taxon>Embryophyta</taxon>
        <taxon>Tracheophyta</taxon>
        <taxon>Spermatophyta</taxon>
        <taxon>Magnoliopsida</taxon>
        <taxon>eudicotyledons</taxon>
        <taxon>Gunneridae</taxon>
        <taxon>Pentapetalae</taxon>
        <taxon>Caryophyllales</taxon>
        <taxon>Caryophyllaceae</taxon>
        <taxon>Caryophylleae</taxon>
        <taxon>Saponaria</taxon>
    </lineage>
</organism>
<comment type="caution">
    <text evidence="2">The sequence shown here is derived from an EMBL/GenBank/DDBJ whole genome shotgun (WGS) entry which is preliminary data.</text>
</comment>
<name>A0AAW1HGJ9_SAPOF</name>
<dbReference type="CDD" id="cd09272">
    <property type="entry name" value="RNase_HI_RT_Ty1"/>
    <property type="match status" value="1"/>
</dbReference>
<protein>
    <recommendedName>
        <fullName evidence="1">Reverse transcriptase Ty1/copia-type domain-containing protein</fullName>
    </recommendedName>
</protein>
<dbReference type="PANTHER" id="PTHR11439:SF522">
    <property type="entry name" value="REVERSE TRANSCRIPTASE TY1_COPIA-TYPE DOMAIN-CONTAINING PROTEIN"/>
    <property type="match status" value="1"/>
</dbReference>
<accession>A0AAW1HGJ9</accession>
<sequence length="352" mass="39921">MPDHPEGFTQSKHDYSLFIRDAKEGVTLVLVYVDDLLITGSDASFATLLKRVLDEAFTIKDLGQIKYFLGLEVNRTEAGIFLSQHKYISDILKDTGMENAKPAPFPLPKGLHLSVDEGELLLEPEVYRRLIGRMLYLNLTRPDLSYVVQHLSQFLSAPREPHMQAAKHVVRYLKGTARATLFYSAQTDLQLRAYCDADWGSCQFSCRSLTGHCVFLGKSVVSWKTKKQRTVSKSSAESEYRSMSYTAGEVVWLIGILQDFQVQVQLPVQLNCDNKAAQHIAANPVFHERTKHLNIDCHYVREKIQEGLLRTEYVRSDQQLADLMTKPLGHDQHFFLSSKLGLLFEPSQANPS</sequence>
<reference evidence="2" key="1">
    <citation type="submission" date="2024-03" db="EMBL/GenBank/DDBJ databases">
        <title>WGS assembly of Saponaria officinalis var. Norfolk2.</title>
        <authorList>
            <person name="Jenkins J."/>
            <person name="Shu S."/>
            <person name="Grimwood J."/>
            <person name="Barry K."/>
            <person name="Goodstein D."/>
            <person name="Schmutz J."/>
            <person name="Leebens-Mack J."/>
            <person name="Osbourn A."/>
        </authorList>
    </citation>
    <scope>NUCLEOTIDE SEQUENCE [LARGE SCALE GENOMIC DNA]</scope>
    <source>
        <strain evidence="2">JIC</strain>
    </source>
</reference>
<dbReference type="PANTHER" id="PTHR11439">
    <property type="entry name" value="GAG-POL-RELATED RETROTRANSPOSON"/>
    <property type="match status" value="1"/>
</dbReference>
<dbReference type="InterPro" id="IPR013103">
    <property type="entry name" value="RVT_2"/>
</dbReference>
<dbReference type="InterPro" id="IPR043502">
    <property type="entry name" value="DNA/RNA_pol_sf"/>
</dbReference>
<feature type="domain" description="Reverse transcriptase Ty1/copia-type" evidence="1">
    <location>
        <begin position="7"/>
        <end position="107"/>
    </location>
</feature>
<proteinExistence type="predicted"/>
<evidence type="ECO:0000313" key="3">
    <source>
        <dbReference type="Proteomes" id="UP001443914"/>
    </source>
</evidence>
<dbReference type="Pfam" id="PF07727">
    <property type="entry name" value="RVT_2"/>
    <property type="match status" value="1"/>
</dbReference>